<dbReference type="InterPro" id="IPR005785">
    <property type="entry name" value="B_amino_transI"/>
</dbReference>
<comment type="pathway">
    <text evidence="3 17">Amino-acid biosynthesis; L-isoleucine biosynthesis; L-isoleucine from 2-oxobutanoate: step 4/4.</text>
</comment>
<evidence type="ECO:0000256" key="1">
    <source>
        <dbReference type="ARBA" id="ARBA00001933"/>
    </source>
</evidence>
<sequence>MKVYINGEFFGKEDAKVSVFDHGFLYGDGIFEGIRLYDGNVFRLDEHLERLEYSAKAIMLDLPWSREEMAEAVCETCRQNELTNGYIRMIVTRGVGYLGLSPKNCTEPQLIIIADKIQLYSTEFYEKGLKVITSSTRRMNPAALPPMVKSLNYLNNILAKVDAVNLGFQEAIMLNDQGYVAEATGDNIFIMHKGRLLTPPSVSGALVGITRQTVVDIAMELGIEVQERDLTRYDLWISDEMFMTGTAAEVIPVTEVDFRKIGDGAPGDTTNKILEAFRKRVTLEGAKI</sequence>
<keyword evidence="9 17" id="KW-0808">Transferase</keyword>
<reference evidence="18 19" key="1">
    <citation type="submission" date="2023-10" db="EMBL/GenBank/DDBJ databases">
        <title>Rubellicoccus peritrichatus gen. nov., sp. nov., isolated from an algae of coral reef tank.</title>
        <authorList>
            <person name="Luo J."/>
        </authorList>
    </citation>
    <scope>NUCLEOTIDE SEQUENCE [LARGE SCALE GENOMIC DNA]</scope>
    <source>
        <strain evidence="18 19">CR14</strain>
    </source>
</reference>
<name>A0AAQ3L9R7_9BACT</name>
<evidence type="ECO:0000256" key="5">
    <source>
        <dbReference type="ARBA" id="ARBA00005072"/>
    </source>
</evidence>
<dbReference type="CDD" id="cd01558">
    <property type="entry name" value="D-AAT_like"/>
    <property type="match status" value="1"/>
</dbReference>
<comment type="catalytic activity">
    <reaction evidence="12 17">
        <text>L-valine + 2-oxoglutarate = 3-methyl-2-oxobutanoate + L-glutamate</text>
        <dbReference type="Rhea" id="RHEA:24813"/>
        <dbReference type="ChEBI" id="CHEBI:11851"/>
        <dbReference type="ChEBI" id="CHEBI:16810"/>
        <dbReference type="ChEBI" id="CHEBI:29985"/>
        <dbReference type="ChEBI" id="CHEBI:57762"/>
        <dbReference type="EC" id="2.6.1.42"/>
    </reaction>
</comment>
<evidence type="ECO:0000256" key="4">
    <source>
        <dbReference type="ARBA" id="ARBA00004931"/>
    </source>
</evidence>
<organism evidence="18 19">
    <name type="scientific">Rubellicoccus peritrichatus</name>
    <dbReference type="NCBI Taxonomy" id="3080537"/>
    <lineage>
        <taxon>Bacteria</taxon>
        <taxon>Pseudomonadati</taxon>
        <taxon>Verrucomicrobiota</taxon>
        <taxon>Opitutia</taxon>
        <taxon>Puniceicoccales</taxon>
        <taxon>Cerasicoccaceae</taxon>
        <taxon>Rubellicoccus</taxon>
    </lineage>
</organism>
<comment type="catalytic activity">
    <reaction evidence="13 17">
        <text>L-isoleucine + 2-oxoglutarate = (S)-3-methyl-2-oxopentanoate + L-glutamate</text>
        <dbReference type="Rhea" id="RHEA:24801"/>
        <dbReference type="ChEBI" id="CHEBI:16810"/>
        <dbReference type="ChEBI" id="CHEBI:29985"/>
        <dbReference type="ChEBI" id="CHEBI:35146"/>
        <dbReference type="ChEBI" id="CHEBI:58045"/>
        <dbReference type="EC" id="2.6.1.42"/>
    </reaction>
</comment>
<evidence type="ECO:0000256" key="16">
    <source>
        <dbReference type="RuleBase" id="RU004516"/>
    </source>
</evidence>
<dbReference type="PANTHER" id="PTHR42743">
    <property type="entry name" value="AMINO-ACID AMINOTRANSFERASE"/>
    <property type="match status" value="1"/>
</dbReference>
<dbReference type="AlphaFoldDB" id="A0AAQ3L9R7"/>
<dbReference type="GO" id="GO:0005829">
    <property type="term" value="C:cytosol"/>
    <property type="evidence" value="ECO:0007669"/>
    <property type="project" value="TreeGrafter"/>
</dbReference>
<proteinExistence type="inferred from homology"/>
<evidence type="ECO:0000256" key="6">
    <source>
        <dbReference type="ARBA" id="ARBA00009320"/>
    </source>
</evidence>
<evidence type="ECO:0000256" key="14">
    <source>
        <dbReference type="ARBA" id="ARBA00049229"/>
    </source>
</evidence>
<evidence type="ECO:0000256" key="2">
    <source>
        <dbReference type="ARBA" id="ARBA00003109"/>
    </source>
</evidence>
<dbReference type="Proteomes" id="UP001304300">
    <property type="component" value="Chromosome"/>
</dbReference>
<evidence type="ECO:0000256" key="7">
    <source>
        <dbReference type="ARBA" id="ARBA00022576"/>
    </source>
</evidence>
<dbReference type="PROSITE" id="PS00770">
    <property type="entry name" value="AA_TRANSFER_CLASS_4"/>
    <property type="match status" value="1"/>
</dbReference>
<keyword evidence="10 16" id="KW-0663">Pyridoxal phosphate</keyword>
<keyword evidence="7 17" id="KW-0032">Aminotransferase</keyword>
<comment type="cofactor">
    <cofactor evidence="1 16">
        <name>pyridoxal 5'-phosphate</name>
        <dbReference type="ChEBI" id="CHEBI:597326"/>
    </cofactor>
</comment>
<evidence type="ECO:0000256" key="15">
    <source>
        <dbReference type="RuleBase" id="RU004106"/>
    </source>
</evidence>
<comment type="pathway">
    <text evidence="5 17">Amino-acid biosynthesis; L-leucine biosynthesis; L-leucine from 3-methyl-2-oxobutanoate: step 4/4.</text>
</comment>
<dbReference type="InterPro" id="IPR043131">
    <property type="entry name" value="BCAT-like_N"/>
</dbReference>
<dbReference type="KEGG" id="puo:RZN69_04000"/>
<comment type="pathway">
    <text evidence="4 17">Amino-acid biosynthesis; L-valine biosynthesis; L-valine from pyruvate: step 4/4.</text>
</comment>
<keyword evidence="11 17" id="KW-0100">Branched-chain amino acid biosynthesis</keyword>
<dbReference type="InterPro" id="IPR036038">
    <property type="entry name" value="Aminotransferase-like"/>
</dbReference>
<gene>
    <name evidence="17 18" type="primary">ilvE</name>
    <name evidence="18" type="ORF">RZN69_04000</name>
</gene>
<dbReference type="RefSeq" id="WP_317834743.1">
    <property type="nucleotide sequence ID" value="NZ_CP136920.1"/>
</dbReference>
<keyword evidence="8 17" id="KW-0028">Amino-acid biosynthesis</keyword>
<dbReference type="Pfam" id="PF01063">
    <property type="entry name" value="Aminotran_4"/>
    <property type="match status" value="1"/>
</dbReference>
<comment type="similarity">
    <text evidence="6 15">Belongs to the class-IV pyridoxal-phosphate-dependent aminotransferase family.</text>
</comment>
<dbReference type="InterPro" id="IPR018300">
    <property type="entry name" value="Aminotrans_IV_CS"/>
</dbReference>
<evidence type="ECO:0000256" key="9">
    <source>
        <dbReference type="ARBA" id="ARBA00022679"/>
    </source>
</evidence>
<comment type="function">
    <text evidence="2 17">Acts on leucine, isoleucine and valine.</text>
</comment>
<dbReference type="EMBL" id="CP136920">
    <property type="protein sequence ID" value="WOO42239.1"/>
    <property type="molecule type" value="Genomic_DNA"/>
</dbReference>
<evidence type="ECO:0000313" key="18">
    <source>
        <dbReference type="EMBL" id="WOO42239.1"/>
    </source>
</evidence>
<dbReference type="Gene3D" id="3.30.470.10">
    <property type="match status" value="1"/>
</dbReference>
<dbReference type="Gene3D" id="3.20.10.10">
    <property type="entry name" value="D-amino Acid Aminotransferase, subunit A, domain 2"/>
    <property type="match status" value="1"/>
</dbReference>
<dbReference type="NCBIfam" id="NF005146">
    <property type="entry name" value="PRK06606.1"/>
    <property type="match status" value="1"/>
</dbReference>
<keyword evidence="19" id="KW-1185">Reference proteome</keyword>
<accession>A0AAQ3L9R7</accession>
<evidence type="ECO:0000256" key="17">
    <source>
        <dbReference type="RuleBase" id="RU364094"/>
    </source>
</evidence>
<dbReference type="GO" id="GO:0004084">
    <property type="term" value="F:branched-chain-amino-acid transaminase activity"/>
    <property type="evidence" value="ECO:0007669"/>
    <property type="project" value="UniProtKB-EC"/>
</dbReference>
<dbReference type="FunFam" id="3.20.10.10:FF:000002">
    <property type="entry name" value="D-alanine aminotransferase"/>
    <property type="match status" value="1"/>
</dbReference>
<dbReference type="GO" id="GO:0009082">
    <property type="term" value="P:branched-chain amino acid biosynthetic process"/>
    <property type="evidence" value="ECO:0007669"/>
    <property type="project" value="UniProtKB-KW"/>
</dbReference>
<dbReference type="InterPro" id="IPR050571">
    <property type="entry name" value="Class-IV_PLP-Dep_Aminotrnsfr"/>
</dbReference>
<dbReference type="PANTHER" id="PTHR42743:SF11">
    <property type="entry name" value="AMINODEOXYCHORISMATE LYASE"/>
    <property type="match status" value="1"/>
</dbReference>
<evidence type="ECO:0000256" key="12">
    <source>
        <dbReference type="ARBA" id="ARBA00048212"/>
    </source>
</evidence>
<dbReference type="GO" id="GO:0008652">
    <property type="term" value="P:amino acid biosynthetic process"/>
    <property type="evidence" value="ECO:0007669"/>
    <property type="project" value="UniProtKB-KW"/>
</dbReference>
<evidence type="ECO:0000256" key="11">
    <source>
        <dbReference type="ARBA" id="ARBA00023304"/>
    </source>
</evidence>
<dbReference type="SUPFAM" id="SSF56752">
    <property type="entry name" value="D-aminoacid aminotransferase-like PLP-dependent enzymes"/>
    <property type="match status" value="1"/>
</dbReference>
<dbReference type="NCBIfam" id="TIGR01122">
    <property type="entry name" value="ilvE_I"/>
    <property type="match status" value="1"/>
</dbReference>
<dbReference type="InterPro" id="IPR043132">
    <property type="entry name" value="BCAT-like_C"/>
</dbReference>
<dbReference type="InterPro" id="IPR001544">
    <property type="entry name" value="Aminotrans_IV"/>
</dbReference>
<evidence type="ECO:0000256" key="10">
    <source>
        <dbReference type="ARBA" id="ARBA00022898"/>
    </source>
</evidence>
<comment type="catalytic activity">
    <reaction evidence="14 17">
        <text>L-leucine + 2-oxoglutarate = 4-methyl-2-oxopentanoate + L-glutamate</text>
        <dbReference type="Rhea" id="RHEA:18321"/>
        <dbReference type="ChEBI" id="CHEBI:16810"/>
        <dbReference type="ChEBI" id="CHEBI:17865"/>
        <dbReference type="ChEBI" id="CHEBI:29985"/>
        <dbReference type="ChEBI" id="CHEBI:57427"/>
        <dbReference type="EC" id="2.6.1.42"/>
    </reaction>
</comment>
<dbReference type="FunFam" id="3.30.470.10:FF:000006">
    <property type="entry name" value="Branched-chain-amino-acid aminotransferase"/>
    <property type="match status" value="1"/>
</dbReference>
<protein>
    <recommendedName>
        <fullName evidence="17">Branched-chain-amino-acid aminotransferase</fullName>
        <shortName evidence="17">BCAT</shortName>
        <ecNumber evidence="17">2.6.1.42</ecNumber>
    </recommendedName>
</protein>
<evidence type="ECO:0000256" key="3">
    <source>
        <dbReference type="ARBA" id="ARBA00004824"/>
    </source>
</evidence>
<evidence type="ECO:0000256" key="8">
    <source>
        <dbReference type="ARBA" id="ARBA00022605"/>
    </source>
</evidence>
<evidence type="ECO:0000313" key="19">
    <source>
        <dbReference type="Proteomes" id="UP001304300"/>
    </source>
</evidence>
<evidence type="ECO:0000256" key="13">
    <source>
        <dbReference type="ARBA" id="ARBA00048798"/>
    </source>
</evidence>
<dbReference type="EC" id="2.6.1.42" evidence="17"/>
<dbReference type="NCBIfam" id="NF006185">
    <property type="entry name" value="PRK08320.1"/>
    <property type="match status" value="1"/>
</dbReference>